<name>A0ABD3SVG3_9LAMI</name>
<sequence>MKFLVNNQRAILAAYWKADNDSLFEVLIQEVVFLVLLKTKIILQGANDMSSIIMLDQELKVIDLSN</sequence>
<keyword evidence="2" id="KW-1185">Reference proteome</keyword>
<reference evidence="1 2" key="1">
    <citation type="submission" date="2024-12" db="EMBL/GenBank/DDBJ databases">
        <title>The unique morphological basis and parallel evolutionary history of personate flowers in Penstemon.</title>
        <authorList>
            <person name="Depatie T.H."/>
            <person name="Wessinger C.A."/>
        </authorList>
    </citation>
    <scope>NUCLEOTIDE SEQUENCE [LARGE SCALE GENOMIC DNA]</scope>
    <source>
        <strain evidence="1">WTNN_2</strain>
        <tissue evidence="1">Leaf</tissue>
    </source>
</reference>
<proteinExistence type="predicted"/>
<evidence type="ECO:0000313" key="1">
    <source>
        <dbReference type="EMBL" id="KAL3828183.1"/>
    </source>
</evidence>
<accession>A0ABD3SVG3</accession>
<evidence type="ECO:0000313" key="2">
    <source>
        <dbReference type="Proteomes" id="UP001634393"/>
    </source>
</evidence>
<organism evidence="1 2">
    <name type="scientific">Penstemon smallii</name>
    <dbReference type="NCBI Taxonomy" id="265156"/>
    <lineage>
        <taxon>Eukaryota</taxon>
        <taxon>Viridiplantae</taxon>
        <taxon>Streptophyta</taxon>
        <taxon>Embryophyta</taxon>
        <taxon>Tracheophyta</taxon>
        <taxon>Spermatophyta</taxon>
        <taxon>Magnoliopsida</taxon>
        <taxon>eudicotyledons</taxon>
        <taxon>Gunneridae</taxon>
        <taxon>Pentapetalae</taxon>
        <taxon>asterids</taxon>
        <taxon>lamiids</taxon>
        <taxon>Lamiales</taxon>
        <taxon>Plantaginaceae</taxon>
        <taxon>Cheloneae</taxon>
        <taxon>Penstemon</taxon>
    </lineage>
</organism>
<comment type="caution">
    <text evidence="1">The sequence shown here is derived from an EMBL/GenBank/DDBJ whole genome shotgun (WGS) entry which is preliminary data.</text>
</comment>
<gene>
    <name evidence="1" type="ORF">ACJIZ3_016985</name>
</gene>
<protein>
    <submittedName>
        <fullName evidence="1">Uncharacterized protein</fullName>
    </submittedName>
</protein>
<dbReference type="EMBL" id="JBJXBP010000005">
    <property type="protein sequence ID" value="KAL3828183.1"/>
    <property type="molecule type" value="Genomic_DNA"/>
</dbReference>
<dbReference type="AlphaFoldDB" id="A0ABD3SVG3"/>
<dbReference type="Proteomes" id="UP001634393">
    <property type="component" value="Unassembled WGS sequence"/>
</dbReference>